<dbReference type="Proteomes" id="UP000784294">
    <property type="component" value="Unassembled WGS sequence"/>
</dbReference>
<comment type="caution">
    <text evidence="2">The sequence shown here is derived from an EMBL/GenBank/DDBJ whole genome shotgun (WGS) entry which is preliminary data.</text>
</comment>
<sequence length="75" mass="8323">MLPWYDDVLYMTDESSAFFSGIEGDYLGNSVTMNVSVKLVKRNPPSSSDGLDLRNSSPNTFTRNGSKLDDIVDIE</sequence>
<accession>A0A3S5B4N3</accession>
<dbReference type="AlphaFoldDB" id="A0A3S5B4N3"/>
<reference evidence="2" key="1">
    <citation type="submission" date="2018-11" db="EMBL/GenBank/DDBJ databases">
        <authorList>
            <consortium name="Pathogen Informatics"/>
        </authorList>
    </citation>
    <scope>NUCLEOTIDE SEQUENCE</scope>
</reference>
<name>A0A3S5B4N3_9PLAT</name>
<feature type="compositionally biased region" description="Polar residues" evidence="1">
    <location>
        <begin position="44"/>
        <end position="65"/>
    </location>
</feature>
<evidence type="ECO:0000313" key="2">
    <source>
        <dbReference type="EMBL" id="VEL36255.1"/>
    </source>
</evidence>
<keyword evidence="3" id="KW-1185">Reference proteome</keyword>
<proteinExistence type="predicted"/>
<organism evidence="2 3">
    <name type="scientific">Protopolystoma xenopodis</name>
    <dbReference type="NCBI Taxonomy" id="117903"/>
    <lineage>
        <taxon>Eukaryota</taxon>
        <taxon>Metazoa</taxon>
        <taxon>Spiralia</taxon>
        <taxon>Lophotrochozoa</taxon>
        <taxon>Platyhelminthes</taxon>
        <taxon>Monogenea</taxon>
        <taxon>Polyopisthocotylea</taxon>
        <taxon>Polystomatidea</taxon>
        <taxon>Polystomatidae</taxon>
        <taxon>Protopolystoma</taxon>
    </lineage>
</organism>
<dbReference type="EMBL" id="CAAALY010251780">
    <property type="protein sequence ID" value="VEL36255.1"/>
    <property type="molecule type" value="Genomic_DNA"/>
</dbReference>
<feature type="region of interest" description="Disordered" evidence="1">
    <location>
        <begin position="43"/>
        <end position="75"/>
    </location>
</feature>
<evidence type="ECO:0000313" key="3">
    <source>
        <dbReference type="Proteomes" id="UP000784294"/>
    </source>
</evidence>
<feature type="compositionally biased region" description="Basic and acidic residues" evidence="1">
    <location>
        <begin position="66"/>
        <end position="75"/>
    </location>
</feature>
<gene>
    <name evidence="2" type="ORF">PXEA_LOCUS29695</name>
</gene>
<protein>
    <submittedName>
        <fullName evidence="2">Uncharacterized protein</fullName>
    </submittedName>
</protein>
<evidence type="ECO:0000256" key="1">
    <source>
        <dbReference type="SAM" id="MobiDB-lite"/>
    </source>
</evidence>